<evidence type="ECO:0008006" key="3">
    <source>
        <dbReference type="Google" id="ProtNLM"/>
    </source>
</evidence>
<accession>A0AAV5T2T7</accession>
<dbReference type="PANTHER" id="PTHR35014:SF1">
    <property type="entry name" value="INFECTION RESPONSE PROTEIN"/>
    <property type="match status" value="1"/>
</dbReference>
<protein>
    <recommendedName>
        <fullName evidence="3">DUF19 domain-containing protein</fullName>
    </recommendedName>
</protein>
<organism evidence="1 2">
    <name type="scientific">Pristionchus entomophagus</name>
    <dbReference type="NCBI Taxonomy" id="358040"/>
    <lineage>
        <taxon>Eukaryota</taxon>
        <taxon>Metazoa</taxon>
        <taxon>Ecdysozoa</taxon>
        <taxon>Nematoda</taxon>
        <taxon>Chromadorea</taxon>
        <taxon>Rhabditida</taxon>
        <taxon>Rhabditina</taxon>
        <taxon>Diplogasteromorpha</taxon>
        <taxon>Diplogasteroidea</taxon>
        <taxon>Neodiplogasteridae</taxon>
        <taxon>Pristionchus</taxon>
    </lineage>
</organism>
<dbReference type="EMBL" id="BTSX01000003">
    <property type="protein sequence ID" value="GMS89569.1"/>
    <property type="molecule type" value="Genomic_DNA"/>
</dbReference>
<sequence length="410" mass="46153">VIRSENDDIWSTLQKIRDFSIPNFKGCEQTKACYIDLLTSAGFSSDPFPNYADYLAKMTDSYGSGQALSNYCGTFDAVSHCFSQESDSCRTPTVFATLFKLTSDDAYRFSTDLDLRKIMCENQQEMADPCLNNMVSIKRSIPVQNDATASCDNVAADFSAAISKADDTGCPDSVLSLFCQISTKTREIETLGACDGKIPKCFTNFHSCDRMNECFDNFYDAVEKTGVKSPLPDYSDYASKMKERFENANGIDEMCRYQTTLNACLVRHIDKYCPINAASFRSMYNMNYEQAYDYSTDFNLRKEQCMNTEGVRQNSCLHNATTLLNICKPSIPHNLTLGQSCTDLRLAMKCSDFSVRQFCPEEATKMYCITQGIVYQQEALGFCDGWMPDCDGPYPTFPIHSIKYSSKRKG</sequence>
<proteinExistence type="predicted"/>
<evidence type="ECO:0000313" key="2">
    <source>
        <dbReference type="Proteomes" id="UP001432027"/>
    </source>
</evidence>
<dbReference type="PANTHER" id="PTHR35014">
    <property type="entry name" value="INFECTION RESPONSE PROTEIN-RELATED"/>
    <property type="match status" value="1"/>
</dbReference>
<gene>
    <name evidence="1" type="ORF">PENTCL1PPCAC_11744</name>
</gene>
<comment type="caution">
    <text evidence="1">The sequence shown here is derived from an EMBL/GenBank/DDBJ whole genome shotgun (WGS) entry which is preliminary data.</text>
</comment>
<dbReference type="Proteomes" id="UP001432027">
    <property type="component" value="Unassembled WGS sequence"/>
</dbReference>
<feature type="non-terminal residue" evidence="1">
    <location>
        <position position="1"/>
    </location>
</feature>
<name>A0AAV5T2T7_9BILA</name>
<keyword evidence="2" id="KW-1185">Reference proteome</keyword>
<dbReference type="AlphaFoldDB" id="A0AAV5T2T7"/>
<reference evidence="1" key="1">
    <citation type="submission" date="2023-10" db="EMBL/GenBank/DDBJ databases">
        <title>Genome assembly of Pristionchus species.</title>
        <authorList>
            <person name="Yoshida K."/>
            <person name="Sommer R.J."/>
        </authorList>
    </citation>
    <scope>NUCLEOTIDE SEQUENCE</scope>
    <source>
        <strain evidence="1">RS0144</strain>
    </source>
</reference>
<evidence type="ECO:0000313" key="1">
    <source>
        <dbReference type="EMBL" id="GMS89569.1"/>
    </source>
</evidence>